<dbReference type="VEuPathDB" id="MicrosporidiaDB:EDEG_00735"/>
<evidence type="ECO:0000313" key="2">
    <source>
        <dbReference type="EMBL" id="EJW05177.1"/>
    </source>
</evidence>
<protein>
    <submittedName>
        <fullName evidence="2">Uncharacterized protein</fullName>
    </submittedName>
</protein>
<sequence>MYSYKNLTKSTNNMKKVKIIQNSDETTDLLKKENKNSLIITNVTQYVNDKISNDRYSNKKYYNINNNANDSEKHSQDNKKLVYEKEKQIFVAKNTKKIISKNKNREHEIIYGASIKKADKNIKINSTNIKTNQNKQSSIIYGNIYTNKQINSKNNVQLNESGIIYGRKYDGIHVNTSPSRIRKNEIDNYDIIYGSRNKKSKKYILERSFEEKATKVADIINSKKVTENHDYSYLTDSTRDQSDRFCNKFKKNAKNKKIKPVKKKRNRQK</sequence>
<dbReference type="InParanoid" id="J9DV59"/>
<name>J9DV59_EDHAE</name>
<gene>
    <name evidence="2" type="ORF">EDEG_00735</name>
</gene>
<evidence type="ECO:0000313" key="3">
    <source>
        <dbReference type="Proteomes" id="UP000003163"/>
    </source>
</evidence>
<reference evidence="2 3" key="1">
    <citation type="submission" date="2011-08" db="EMBL/GenBank/DDBJ databases">
        <authorList>
            <person name="Liu Z.J."/>
            <person name="Shi F.L."/>
            <person name="Lu J.Q."/>
            <person name="Li M."/>
            <person name="Wang Z.L."/>
        </authorList>
    </citation>
    <scope>NUCLEOTIDE SEQUENCE [LARGE SCALE GENOMIC DNA]</scope>
    <source>
        <strain evidence="2 3">USNM 41457</strain>
    </source>
</reference>
<comment type="caution">
    <text evidence="2">The sequence shown here is derived from an EMBL/GenBank/DDBJ whole genome shotgun (WGS) entry which is preliminary data.</text>
</comment>
<dbReference type="HOGENOM" id="CLU_1034482_0_0_1"/>
<keyword evidence="3" id="KW-1185">Reference proteome</keyword>
<dbReference type="Proteomes" id="UP000003163">
    <property type="component" value="Unassembled WGS sequence"/>
</dbReference>
<evidence type="ECO:0000256" key="1">
    <source>
        <dbReference type="SAM" id="MobiDB-lite"/>
    </source>
</evidence>
<proteinExistence type="predicted"/>
<organism evidence="2 3">
    <name type="scientific">Edhazardia aedis (strain USNM 41457)</name>
    <name type="common">Microsporidian parasite</name>
    <dbReference type="NCBI Taxonomy" id="1003232"/>
    <lineage>
        <taxon>Eukaryota</taxon>
        <taxon>Fungi</taxon>
        <taxon>Fungi incertae sedis</taxon>
        <taxon>Microsporidia</taxon>
        <taxon>Edhazardia</taxon>
    </lineage>
</organism>
<accession>J9DV59</accession>
<dbReference type="AlphaFoldDB" id="J9DV59"/>
<reference evidence="3" key="2">
    <citation type="submission" date="2015-07" db="EMBL/GenBank/DDBJ databases">
        <title>Contrasting host-pathogen interactions and genome evolution in two generalist and specialist microsporidian pathogens of mosquitoes.</title>
        <authorList>
            <consortium name="The Broad Institute Genomics Platform"/>
            <consortium name="The Broad Institute Genome Sequencing Center for Infectious Disease"/>
            <person name="Cuomo C.A."/>
            <person name="Sanscrainte N.D."/>
            <person name="Goldberg J.M."/>
            <person name="Heiman D."/>
            <person name="Young S."/>
            <person name="Zeng Q."/>
            <person name="Becnel J.J."/>
            <person name="Birren B.W."/>
        </authorList>
    </citation>
    <scope>NUCLEOTIDE SEQUENCE [LARGE SCALE GENOMIC DNA]</scope>
    <source>
        <strain evidence="3">USNM 41457</strain>
    </source>
</reference>
<dbReference type="EMBL" id="AFBI03000009">
    <property type="protein sequence ID" value="EJW05177.1"/>
    <property type="molecule type" value="Genomic_DNA"/>
</dbReference>
<feature type="region of interest" description="Disordered" evidence="1">
    <location>
        <begin position="249"/>
        <end position="269"/>
    </location>
</feature>